<dbReference type="PANTHER" id="PTHR11527">
    <property type="entry name" value="HEAT-SHOCK PROTEIN 20 FAMILY MEMBER"/>
    <property type="match status" value="1"/>
</dbReference>
<feature type="domain" description="SHSP" evidence="3">
    <location>
        <begin position="38"/>
        <end position="149"/>
    </location>
</feature>
<dbReference type="InterPro" id="IPR031107">
    <property type="entry name" value="Small_HSP"/>
</dbReference>
<dbReference type="SUPFAM" id="SSF49764">
    <property type="entry name" value="HSP20-like chaperones"/>
    <property type="match status" value="1"/>
</dbReference>
<comment type="similarity">
    <text evidence="1 2">Belongs to the small heat shock protein (HSP20) family.</text>
</comment>
<keyword evidence="5" id="KW-1185">Reference proteome</keyword>
<dbReference type="InterPro" id="IPR002068">
    <property type="entry name" value="A-crystallin/Hsp20_dom"/>
</dbReference>
<proteinExistence type="inferred from homology"/>
<dbReference type="Proteomes" id="UP000243333">
    <property type="component" value="Unassembled WGS sequence"/>
</dbReference>
<dbReference type="Gene3D" id="2.60.40.790">
    <property type="match status" value="1"/>
</dbReference>
<dbReference type="Pfam" id="PF00011">
    <property type="entry name" value="HSP20"/>
    <property type="match status" value="1"/>
</dbReference>
<keyword evidence="4" id="KW-0346">Stress response</keyword>
<dbReference type="OrthoDB" id="9811615at2"/>
<name>A0A1G7K6B2_9FIRM</name>
<dbReference type="STRING" id="1123285.SAMN05660235_01195"/>
<evidence type="ECO:0000259" key="3">
    <source>
        <dbReference type="PROSITE" id="PS01031"/>
    </source>
</evidence>
<evidence type="ECO:0000313" key="4">
    <source>
        <dbReference type="EMBL" id="SDF32531.1"/>
    </source>
</evidence>
<dbReference type="PROSITE" id="PS01031">
    <property type="entry name" value="SHSP"/>
    <property type="match status" value="1"/>
</dbReference>
<evidence type="ECO:0000256" key="2">
    <source>
        <dbReference type="RuleBase" id="RU003616"/>
    </source>
</evidence>
<dbReference type="CDD" id="cd06471">
    <property type="entry name" value="ACD_LpsHSP_like"/>
    <property type="match status" value="1"/>
</dbReference>
<protein>
    <submittedName>
        <fullName evidence="4">Heat shock protein Hsp20</fullName>
    </submittedName>
</protein>
<evidence type="ECO:0000256" key="1">
    <source>
        <dbReference type="PROSITE-ProRule" id="PRU00285"/>
    </source>
</evidence>
<dbReference type="EMBL" id="FNBU01000007">
    <property type="protein sequence ID" value="SDF32531.1"/>
    <property type="molecule type" value="Genomic_DNA"/>
</dbReference>
<accession>A0A1G7K6B2</accession>
<gene>
    <name evidence="4" type="ORF">SAMN05660235_01195</name>
</gene>
<dbReference type="RefSeq" id="WP_093689039.1">
    <property type="nucleotide sequence ID" value="NZ_FNBU01000007.1"/>
</dbReference>
<dbReference type="AlphaFoldDB" id="A0A1G7K6B2"/>
<organism evidence="4 5">
    <name type="scientific">Sporolituus thermophilus DSM 23256</name>
    <dbReference type="NCBI Taxonomy" id="1123285"/>
    <lineage>
        <taxon>Bacteria</taxon>
        <taxon>Bacillati</taxon>
        <taxon>Bacillota</taxon>
        <taxon>Negativicutes</taxon>
        <taxon>Selenomonadales</taxon>
        <taxon>Sporomusaceae</taxon>
        <taxon>Sporolituus</taxon>
    </lineage>
</organism>
<evidence type="ECO:0000313" key="5">
    <source>
        <dbReference type="Proteomes" id="UP000243333"/>
    </source>
</evidence>
<dbReference type="InterPro" id="IPR008978">
    <property type="entry name" value="HSP20-like_chaperone"/>
</dbReference>
<reference evidence="5" key="1">
    <citation type="submission" date="2016-10" db="EMBL/GenBank/DDBJ databases">
        <authorList>
            <person name="Varghese N."/>
            <person name="Submissions S."/>
        </authorList>
    </citation>
    <scope>NUCLEOTIDE SEQUENCE [LARGE SCALE GENOMIC DNA]</scope>
    <source>
        <strain evidence="5">DSM 23256</strain>
    </source>
</reference>
<sequence length="149" mass="17518">MFGLPHRNGNLPAAPRDYFNQIMRSFFDHDFLAPFENIAALTGSFRVDLRETENEYIIEADLPGVKKEDITLRYENNYLTIAAQRNETQEVKEENYVRKERRFGQLQRSFYVDNVIEDQISAKFTDGVLTVTLPKKDKNERRRSNIPIQ</sequence>